<name>A0ABV6A5V1_9PSEU</name>
<reference evidence="2 3" key="1">
    <citation type="submission" date="2024-09" db="EMBL/GenBank/DDBJ databases">
        <authorList>
            <person name="Sun Q."/>
            <person name="Mori K."/>
        </authorList>
    </citation>
    <scope>NUCLEOTIDE SEQUENCE [LARGE SCALE GENOMIC DNA]</scope>
    <source>
        <strain evidence="2 3">TBRC 7907</strain>
    </source>
</reference>
<feature type="compositionally biased region" description="Basic and acidic residues" evidence="1">
    <location>
        <begin position="598"/>
        <end position="612"/>
    </location>
</feature>
<feature type="compositionally biased region" description="Polar residues" evidence="1">
    <location>
        <begin position="419"/>
        <end position="432"/>
    </location>
</feature>
<feature type="compositionally biased region" description="Polar residues" evidence="1">
    <location>
        <begin position="18"/>
        <end position="29"/>
    </location>
</feature>
<dbReference type="Gene3D" id="1.20.1260.20">
    <property type="entry name" value="PPE superfamily"/>
    <property type="match status" value="1"/>
</dbReference>
<dbReference type="EMBL" id="JBHLZU010000027">
    <property type="protein sequence ID" value="MFB9908544.1"/>
    <property type="molecule type" value="Genomic_DNA"/>
</dbReference>
<protein>
    <recommendedName>
        <fullName evidence="4">PPE domain-containing protein</fullName>
    </recommendedName>
</protein>
<dbReference type="Proteomes" id="UP001589693">
    <property type="component" value="Unassembled WGS sequence"/>
</dbReference>
<dbReference type="InterPro" id="IPR038332">
    <property type="entry name" value="PPE_sf"/>
</dbReference>
<proteinExistence type="predicted"/>
<gene>
    <name evidence="2" type="ORF">ACFFQA_31800</name>
</gene>
<sequence>MGKPGDKNGDYYGYDLNSLDQQGNGQGWSMHTMPEDIYYTEADEAANPSPDGTRPSTQPAPETPAPDSDAAKGLMIDQIKLMIEGEQPGTTDDRALQWNNVAAMLNTVQTQMRGQTDQLDGDWESPYAKEQFLLKVGKSLAYLETWRRAAADNSSALTGLATAMREAQSKMRTLWSEYQQAREDGKYDFGDYAANMGKDYLNSFTLGLTGEGKTEEQHMDEIKEEYSQKARNLLSETATAYGPYLSKLGSGRSHKLNPQNSVYHPGAMGLPTPSMPAPPSVPGGLNGPGAFRGAPPPPPGTKPPNSDKLNQFTKNPPPAPRVNTPPTVNTPPVPAATPPVVPTSLVPPSPNGLRTPGAPPTPRLTAPSPGVLNAPSPAPAFNANNLGVLGNGPAFTNGNVPGGATTAPGAFRGGPPGLNGSTLGSNAMGSQFNPPPAPQSNQQKAPQRRKDTPSLNGPQMSGSMNPPPSPGSTERNRPGAQKQGLPPLRPGVEDAFQAPPSSATPSVLGDRKPAASRRNRPGALPPGASKVNPLVDDSIVPPVLANPHHKGPAKTYTEDLAARQRALQERKQRAERERSSEFGHNLPSGSAPVFEGRTAAKDTRDTKREKEASVPTALLGATAAAALDPHAAPARSADKVARDIRRQVEESTEEAWAAQQTPGGPVVEGRTEQEYRAEPKPNVTAKQ</sequence>
<feature type="region of interest" description="Disordered" evidence="1">
    <location>
        <begin position="629"/>
        <end position="687"/>
    </location>
</feature>
<keyword evidence="3" id="KW-1185">Reference proteome</keyword>
<feature type="region of interest" description="Disordered" evidence="1">
    <location>
        <begin position="250"/>
        <end position="377"/>
    </location>
</feature>
<accession>A0ABV6A5V1</accession>
<feature type="compositionally biased region" description="Basic and acidic residues" evidence="1">
    <location>
        <begin position="556"/>
        <end position="581"/>
    </location>
</feature>
<comment type="caution">
    <text evidence="2">The sequence shown here is derived from an EMBL/GenBank/DDBJ whole genome shotgun (WGS) entry which is preliminary data.</text>
</comment>
<organism evidence="2 3">
    <name type="scientific">Allokutzneria oryzae</name>
    <dbReference type="NCBI Taxonomy" id="1378989"/>
    <lineage>
        <taxon>Bacteria</taxon>
        <taxon>Bacillati</taxon>
        <taxon>Actinomycetota</taxon>
        <taxon>Actinomycetes</taxon>
        <taxon>Pseudonocardiales</taxon>
        <taxon>Pseudonocardiaceae</taxon>
        <taxon>Allokutzneria</taxon>
    </lineage>
</organism>
<feature type="compositionally biased region" description="Basic and acidic residues" evidence="1">
    <location>
        <begin position="636"/>
        <end position="649"/>
    </location>
</feature>
<dbReference type="RefSeq" id="WP_377860347.1">
    <property type="nucleotide sequence ID" value="NZ_JBHLZU010000027.1"/>
</dbReference>
<feature type="compositionally biased region" description="Basic and acidic residues" evidence="1">
    <location>
        <begin position="669"/>
        <end position="679"/>
    </location>
</feature>
<feature type="region of interest" description="Disordered" evidence="1">
    <location>
        <begin position="396"/>
        <end position="614"/>
    </location>
</feature>
<feature type="compositionally biased region" description="Pro residues" evidence="1">
    <location>
        <begin position="328"/>
        <end position="350"/>
    </location>
</feature>
<evidence type="ECO:0008006" key="4">
    <source>
        <dbReference type="Google" id="ProtNLM"/>
    </source>
</evidence>
<feature type="region of interest" description="Disordered" evidence="1">
    <location>
        <begin position="1"/>
        <end position="70"/>
    </location>
</feature>
<evidence type="ECO:0000256" key="1">
    <source>
        <dbReference type="SAM" id="MobiDB-lite"/>
    </source>
</evidence>
<evidence type="ECO:0000313" key="3">
    <source>
        <dbReference type="Proteomes" id="UP001589693"/>
    </source>
</evidence>
<evidence type="ECO:0000313" key="2">
    <source>
        <dbReference type="EMBL" id="MFB9908544.1"/>
    </source>
</evidence>